<dbReference type="Proteomes" id="UP000814128">
    <property type="component" value="Unassembled WGS sequence"/>
</dbReference>
<gene>
    <name evidence="1" type="ORF">K488DRAFT_81219</name>
</gene>
<evidence type="ECO:0000313" key="2">
    <source>
        <dbReference type="Proteomes" id="UP000814128"/>
    </source>
</evidence>
<keyword evidence="2" id="KW-1185">Reference proteome</keyword>
<reference evidence="1" key="1">
    <citation type="submission" date="2021-02" db="EMBL/GenBank/DDBJ databases">
        <authorList>
            <consortium name="DOE Joint Genome Institute"/>
            <person name="Ahrendt S."/>
            <person name="Looney B.P."/>
            <person name="Miyauchi S."/>
            <person name="Morin E."/>
            <person name="Drula E."/>
            <person name="Courty P.E."/>
            <person name="Chicoki N."/>
            <person name="Fauchery L."/>
            <person name="Kohler A."/>
            <person name="Kuo A."/>
            <person name="Labutti K."/>
            <person name="Pangilinan J."/>
            <person name="Lipzen A."/>
            <person name="Riley R."/>
            <person name="Andreopoulos W."/>
            <person name="He G."/>
            <person name="Johnson J."/>
            <person name="Barry K.W."/>
            <person name="Grigoriev I.V."/>
            <person name="Nagy L."/>
            <person name="Hibbett D."/>
            <person name="Henrissat B."/>
            <person name="Matheny P.B."/>
            <person name="Labbe J."/>
            <person name="Martin F."/>
        </authorList>
    </citation>
    <scope>NUCLEOTIDE SEQUENCE</scope>
    <source>
        <strain evidence="1">EC-137</strain>
    </source>
</reference>
<comment type="caution">
    <text evidence="1">The sequence shown here is derived from an EMBL/GenBank/DDBJ whole genome shotgun (WGS) entry which is preliminary data.</text>
</comment>
<accession>A0ACB8Q656</accession>
<sequence length="506" mass="56137">MSTQPAKRSVTGKHNLLPASGVRGVTITFFAAPGNFVVWTFGRGTVLWRIWPAVLLHTLFAVAVTVLSEKSTIYLGIPNVLLTVLGVVIGFVISYRASSGYDRYWMGRTAWSDVIRNIRTLSRLIWFHVPLRLAPKSSPDAPLDESEIRDVMKEKRLAVDLIEACVIAVKHHLRSEAGIYYEDLYHLTRPFHKHPHHDFTPKGPNTTIEPEPQASTSAHLHSQYDPIIPPINSYGSFGNLRGRAHSSRSSSRSSQGEQTPLLPSARPDGRSMWARFSADLVPFAAEVRSLARFVPFRKQSLSDYDNAVGSGGGGGGGVQRRFRTEPTKHRPRVVCDGENLPLEIVNFLSNWFSELEDRGTVPGTSLGSMIGCLAAMEDSISTLERILTTPLPFVFSAHIRPSSTVWIYLFFLPFQLVEQFHWHTILGVAIASFIYLGFIAAGEEIEQPFGYDENDLDLDLFCREVIHTDLERLRRTPGANVFLGSHRGSHRPDDADGNKVAGGAAA</sequence>
<dbReference type="EMBL" id="MU273987">
    <property type="protein sequence ID" value="KAI0027137.1"/>
    <property type="molecule type" value="Genomic_DNA"/>
</dbReference>
<name>A0ACB8Q656_9AGAM</name>
<organism evidence="1 2">
    <name type="scientific">Vararia minispora EC-137</name>
    <dbReference type="NCBI Taxonomy" id="1314806"/>
    <lineage>
        <taxon>Eukaryota</taxon>
        <taxon>Fungi</taxon>
        <taxon>Dikarya</taxon>
        <taxon>Basidiomycota</taxon>
        <taxon>Agaricomycotina</taxon>
        <taxon>Agaricomycetes</taxon>
        <taxon>Russulales</taxon>
        <taxon>Lachnocladiaceae</taxon>
        <taxon>Vararia</taxon>
    </lineage>
</organism>
<reference evidence="1" key="2">
    <citation type="journal article" date="2022" name="New Phytol.">
        <title>Evolutionary transition to the ectomycorrhizal habit in the genomes of a hyperdiverse lineage of mushroom-forming fungi.</title>
        <authorList>
            <person name="Looney B."/>
            <person name="Miyauchi S."/>
            <person name="Morin E."/>
            <person name="Drula E."/>
            <person name="Courty P.E."/>
            <person name="Kohler A."/>
            <person name="Kuo A."/>
            <person name="LaButti K."/>
            <person name="Pangilinan J."/>
            <person name="Lipzen A."/>
            <person name="Riley R."/>
            <person name="Andreopoulos W."/>
            <person name="He G."/>
            <person name="Johnson J."/>
            <person name="Nolan M."/>
            <person name="Tritt A."/>
            <person name="Barry K.W."/>
            <person name="Grigoriev I.V."/>
            <person name="Nagy L.G."/>
            <person name="Hibbett D."/>
            <person name="Henrissat B."/>
            <person name="Matheny P.B."/>
            <person name="Labbe J."/>
            <person name="Martin F.M."/>
        </authorList>
    </citation>
    <scope>NUCLEOTIDE SEQUENCE</scope>
    <source>
        <strain evidence="1">EC-137</strain>
    </source>
</reference>
<evidence type="ECO:0000313" key="1">
    <source>
        <dbReference type="EMBL" id="KAI0027137.1"/>
    </source>
</evidence>
<protein>
    <submittedName>
        <fullName evidence="1">Bestrophin, RFP-TM, chloride channel-domain-containing protein</fullName>
    </submittedName>
</protein>
<proteinExistence type="predicted"/>